<reference evidence="1 2" key="1">
    <citation type="journal article" date="2019" name="Sci. Rep.">
        <title>A high-quality genome of Eragrostis curvula grass provides insights into Poaceae evolution and supports new strategies to enhance forage quality.</title>
        <authorList>
            <person name="Carballo J."/>
            <person name="Santos B.A.C.M."/>
            <person name="Zappacosta D."/>
            <person name="Garbus I."/>
            <person name="Selva J.P."/>
            <person name="Gallo C.A."/>
            <person name="Diaz A."/>
            <person name="Albertini E."/>
            <person name="Caccamo M."/>
            <person name="Echenique V."/>
        </authorList>
    </citation>
    <scope>NUCLEOTIDE SEQUENCE [LARGE SCALE GENOMIC DNA]</scope>
    <source>
        <strain evidence="2">cv. Victoria</strain>
        <tissue evidence="1">Leaf</tissue>
    </source>
</reference>
<name>A0A5J9VZL7_9POAL</name>
<sequence>MCKVAFWCVQQQLTARPPMGNVVKMLEGNMNIIVPPVNPFRQQLAAPVVAYLRTKMASSGNMATASGVSSGAIVVDSVLNLEFAPPRI</sequence>
<accession>A0A5J9VZL7</accession>
<gene>
    <name evidence="1" type="ORF">EJB05_14591</name>
</gene>
<feature type="non-terminal residue" evidence="1">
    <location>
        <position position="1"/>
    </location>
</feature>
<protein>
    <recommendedName>
        <fullName evidence="3">Serine-threonine/tyrosine-protein kinase catalytic domain-containing protein</fullName>
    </recommendedName>
</protein>
<comment type="caution">
    <text evidence="1">The sequence shown here is derived from an EMBL/GenBank/DDBJ whole genome shotgun (WGS) entry which is preliminary data.</text>
</comment>
<keyword evidence="2" id="KW-1185">Reference proteome</keyword>
<proteinExistence type="predicted"/>
<dbReference type="AlphaFoldDB" id="A0A5J9VZL7"/>
<organism evidence="1 2">
    <name type="scientific">Eragrostis curvula</name>
    <name type="common">weeping love grass</name>
    <dbReference type="NCBI Taxonomy" id="38414"/>
    <lineage>
        <taxon>Eukaryota</taxon>
        <taxon>Viridiplantae</taxon>
        <taxon>Streptophyta</taxon>
        <taxon>Embryophyta</taxon>
        <taxon>Tracheophyta</taxon>
        <taxon>Spermatophyta</taxon>
        <taxon>Magnoliopsida</taxon>
        <taxon>Liliopsida</taxon>
        <taxon>Poales</taxon>
        <taxon>Poaceae</taxon>
        <taxon>PACMAD clade</taxon>
        <taxon>Chloridoideae</taxon>
        <taxon>Eragrostideae</taxon>
        <taxon>Eragrostidinae</taxon>
        <taxon>Eragrostis</taxon>
    </lineage>
</organism>
<dbReference type="Gramene" id="TVU41097">
    <property type="protein sequence ID" value="TVU41097"/>
    <property type="gene ID" value="EJB05_14591"/>
</dbReference>
<evidence type="ECO:0008006" key="3">
    <source>
        <dbReference type="Google" id="ProtNLM"/>
    </source>
</evidence>
<evidence type="ECO:0000313" key="1">
    <source>
        <dbReference type="EMBL" id="TVU41097.1"/>
    </source>
</evidence>
<dbReference type="Proteomes" id="UP000324897">
    <property type="component" value="Chromosome 4"/>
</dbReference>
<dbReference type="EMBL" id="RWGY01000007">
    <property type="protein sequence ID" value="TVU41097.1"/>
    <property type="molecule type" value="Genomic_DNA"/>
</dbReference>
<dbReference type="OrthoDB" id="5857966at2759"/>
<evidence type="ECO:0000313" key="2">
    <source>
        <dbReference type="Proteomes" id="UP000324897"/>
    </source>
</evidence>